<sequence length="59" mass="6888">MDPLTQIMTTEEASKLWGVHQDHVKRWCREGKVRCRKFGKTYILTKDQPKPGTVRSMAI</sequence>
<protein>
    <submittedName>
        <fullName evidence="2">Helix-turn-helix domain-containing protein</fullName>
    </submittedName>
</protein>
<dbReference type="NCBIfam" id="TIGR01764">
    <property type="entry name" value="excise"/>
    <property type="match status" value="1"/>
</dbReference>
<proteinExistence type="predicted"/>
<reference evidence="2 3" key="1">
    <citation type="submission" date="2020-08" db="EMBL/GenBank/DDBJ databases">
        <title>Cohnella phylogeny.</title>
        <authorList>
            <person name="Dunlap C."/>
        </authorList>
    </citation>
    <scope>NUCLEOTIDE SEQUENCE [LARGE SCALE GENOMIC DNA]</scope>
    <source>
        <strain evidence="2 3">DSM 28246</strain>
    </source>
</reference>
<evidence type="ECO:0000313" key="3">
    <source>
        <dbReference type="Proteomes" id="UP000547209"/>
    </source>
</evidence>
<dbReference type="Proteomes" id="UP000547209">
    <property type="component" value="Unassembled WGS sequence"/>
</dbReference>
<feature type="domain" description="Helix-turn-helix" evidence="1">
    <location>
        <begin position="1"/>
        <end position="46"/>
    </location>
</feature>
<dbReference type="InterPro" id="IPR045403">
    <property type="entry name" value="HTH_59_Firmicutes_type"/>
</dbReference>
<organism evidence="2 3">
    <name type="scientific">Cohnella nanjingensis</name>
    <dbReference type="NCBI Taxonomy" id="1387779"/>
    <lineage>
        <taxon>Bacteria</taxon>
        <taxon>Bacillati</taxon>
        <taxon>Bacillota</taxon>
        <taxon>Bacilli</taxon>
        <taxon>Bacillales</taxon>
        <taxon>Paenibacillaceae</taxon>
        <taxon>Cohnella</taxon>
    </lineage>
</organism>
<keyword evidence="3" id="KW-1185">Reference proteome</keyword>
<gene>
    <name evidence="2" type="ORF">H7C19_23395</name>
</gene>
<dbReference type="EMBL" id="JACJVP010000041">
    <property type="protein sequence ID" value="MBB6673630.1"/>
    <property type="molecule type" value="Genomic_DNA"/>
</dbReference>
<dbReference type="AlphaFoldDB" id="A0A7X0VH06"/>
<name>A0A7X0VH06_9BACL</name>
<dbReference type="Pfam" id="PF20038">
    <property type="entry name" value="HTH_59"/>
    <property type="match status" value="1"/>
</dbReference>
<dbReference type="InterPro" id="IPR010093">
    <property type="entry name" value="SinI_DNA-bd"/>
</dbReference>
<dbReference type="GO" id="GO:0003677">
    <property type="term" value="F:DNA binding"/>
    <property type="evidence" value="ECO:0007669"/>
    <property type="project" value="InterPro"/>
</dbReference>
<evidence type="ECO:0000259" key="1">
    <source>
        <dbReference type="Pfam" id="PF20038"/>
    </source>
</evidence>
<accession>A0A7X0VH06</accession>
<comment type="caution">
    <text evidence="2">The sequence shown here is derived from an EMBL/GenBank/DDBJ whole genome shotgun (WGS) entry which is preliminary data.</text>
</comment>
<evidence type="ECO:0000313" key="2">
    <source>
        <dbReference type="EMBL" id="MBB6673630.1"/>
    </source>
</evidence>